<reference evidence="2" key="1">
    <citation type="submission" date="2020-02" db="EMBL/GenBank/DDBJ databases">
        <authorList>
            <person name="Meier V. D."/>
        </authorList>
    </citation>
    <scope>NUCLEOTIDE SEQUENCE</scope>
    <source>
        <strain evidence="2">AVDCRST_MAG05</strain>
    </source>
</reference>
<feature type="compositionally biased region" description="Basic and acidic residues" evidence="1">
    <location>
        <begin position="56"/>
        <end position="65"/>
    </location>
</feature>
<evidence type="ECO:0000256" key="1">
    <source>
        <dbReference type="SAM" id="MobiDB-lite"/>
    </source>
</evidence>
<accession>A0A6J4TRR5</accession>
<proteinExistence type="predicted"/>
<feature type="compositionally biased region" description="Pro residues" evidence="1">
    <location>
        <begin position="40"/>
        <end position="49"/>
    </location>
</feature>
<dbReference type="AlphaFoldDB" id="A0A6J4TRR5"/>
<protein>
    <submittedName>
        <fullName evidence="2">Uncharacterized protein</fullName>
    </submittedName>
</protein>
<sequence length="116" mass="12140">GRARAGASGGLGEPGIRAGARRVARAHRQAAGHGRASQPRAPPGRPGPRPGRRAAARPERGHLAEGPRGGGRPGRGAHPWRPVPRRLPERPGTRGPRDGHELRRPELPARPSAGPL</sequence>
<gene>
    <name evidence="2" type="ORF">AVDCRST_MAG05-4390</name>
</gene>
<evidence type="ECO:0000313" key="2">
    <source>
        <dbReference type="EMBL" id="CAA9530656.1"/>
    </source>
</evidence>
<feature type="region of interest" description="Disordered" evidence="1">
    <location>
        <begin position="1"/>
        <end position="116"/>
    </location>
</feature>
<organism evidence="2">
    <name type="scientific">uncultured Rubrobacteraceae bacterium</name>
    <dbReference type="NCBI Taxonomy" id="349277"/>
    <lineage>
        <taxon>Bacteria</taxon>
        <taxon>Bacillati</taxon>
        <taxon>Actinomycetota</taxon>
        <taxon>Rubrobacteria</taxon>
        <taxon>Rubrobacterales</taxon>
        <taxon>Rubrobacteraceae</taxon>
        <taxon>environmental samples</taxon>
    </lineage>
</organism>
<feature type="compositionally biased region" description="Basic and acidic residues" evidence="1">
    <location>
        <begin position="86"/>
        <end position="107"/>
    </location>
</feature>
<feature type="non-terminal residue" evidence="2">
    <location>
        <position position="116"/>
    </location>
</feature>
<name>A0A6J4TRR5_9ACTN</name>
<feature type="compositionally biased region" description="Basic residues" evidence="1">
    <location>
        <begin position="19"/>
        <end position="30"/>
    </location>
</feature>
<feature type="non-terminal residue" evidence="2">
    <location>
        <position position="1"/>
    </location>
</feature>
<dbReference type="EMBL" id="CADCVM010000476">
    <property type="protein sequence ID" value="CAA9530656.1"/>
    <property type="molecule type" value="Genomic_DNA"/>
</dbReference>